<proteinExistence type="predicted"/>
<feature type="domain" description="Multiprotein bridging factor 1 N-terminal" evidence="2">
    <location>
        <begin position="11"/>
        <end position="40"/>
    </location>
</feature>
<sequence length="103" mass="11150">MSSRNPGAMAQDWEPVVLHKARPKAQDLRHPKAVNQALRAWRSGPNDKKIRCRVEQEAWGDGPEREEAGRGSRAGGSGASTVRGKAGNTEGSDFEEDEPSRAG</sequence>
<evidence type="ECO:0000256" key="1">
    <source>
        <dbReference type="SAM" id="MobiDB-lite"/>
    </source>
</evidence>
<evidence type="ECO:0000313" key="4">
    <source>
        <dbReference type="Proteomes" id="UP001604336"/>
    </source>
</evidence>
<comment type="caution">
    <text evidence="3">The sequence shown here is derived from an EMBL/GenBank/DDBJ whole genome shotgun (WGS) entry which is preliminary data.</text>
</comment>
<organism evidence="3 4">
    <name type="scientific">Abeliophyllum distichum</name>
    <dbReference type="NCBI Taxonomy" id="126358"/>
    <lineage>
        <taxon>Eukaryota</taxon>
        <taxon>Viridiplantae</taxon>
        <taxon>Streptophyta</taxon>
        <taxon>Embryophyta</taxon>
        <taxon>Tracheophyta</taxon>
        <taxon>Spermatophyta</taxon>
        <taxon>Magnoliopsida</taxon>
        <taxon>eudicotyledons</taxon>
        <taxon>Gunneridae</taxon>
        <taxon>Pentapetalae</taxon>
        <taxon>asterids</taxon>
        <taxon>lamiids</taxon>
        <taxon>Lamiales</taxon>
        <taxon>Oleaceae</taxon>
        <taxon>Forsythieae</taxon>
        <taxon>Abeliophyllum</taxon>
    </lineage>
</organism>
<protein>
    <submittedName>
        <fullName evidence="3">Transcription factor MBF1</fullName>
    </submittedName>
</protein>
<dbReference type="Pfam" id="PF08523">
    <property type="entry name" value="MBF1"/>
    <property type="match status" value="1"/>
</dbReference>
<dbReference type="EMBL" id="JBFOLK010000002">
    <property type="protein sequence ID" value="KAL2534223.1"/>
    <property type="molecule type" value="Genomic_DNA"/>
</dbReference>
<feature type="region of interest" description="Disordered" evidence="1">
    <location>
        <begin position="1"/>
        <end position="103"/>
    </location>
</feature>
<evidence type="ECO:0000259" key="2">
    <source>
        <dbReference type="Pfam" id="PF08523"/>
    </source>
</evidence>
<accession>A0ABD1VA48</accession>
<feature type="compositionally biased region" description="Basic and acidic residues" evidence="1">
    <location>
        <begin position="45"/>
        <end position="70"/>
    </location>
</feature>
<keyword evidence="4" id="KW-1185">Reference proteome</keyword>
<reference evidence="4" key="1">
    <citation type="submission" date="2024-07" db="EMBL/GenBank/DDBJ databases">
        <title>Two chromosome-level genome assemblies of Korean endemic species Abeliophyllum distichum and Forsythia ovata (Oleaceae).</title>
        <authorList>
            <person name="Jang H."/>
        </authorList>
    </citation>
    <scope>NUCLEOTIDE SEQUENCE [LARGE SCALE GENOMIC DNA]</scope>
</reference>
<evidence type="ECO:0000313" key="3">
    <source>
        <dbReference type="EMBL" id="KAL2534223.1"/>
    </source>
</evidence>
<dbReference type="AlphaFoldDB" id="A0ABD1VA48"/>
<dbReference type="InterPro" id="IPR013729">
    <property type="entry name" value="MBF1_N"/>
</dbReference>
<dbReference type="Proteomes" id="UP001604336">
    <property type="component" value="Unassembled WGS sequence"/>
</dbReference>
<gene>
    <name evidence="3" type="ORF">Adt_07574</name>
</gene>
<name>A0ABD1VA48_9LAMI</name>
<feature type="compositionally biased region" description="Acidic residues" evidence="1">
    <location>
        <begin position="92"/>
        <end position="103"/>
    </location>
</feature>